<evidence type="ECO:0000313" key="2">
    <source>
        <dbReference type="EMBL" id="MBO4207499.1"/>
    </source>
</evidence>
<dbReference type="InterPro" id="IPR013096">
    <property type="entry name" value="Cupin_2"/>
</dbReference>
<accession>A0ABS3VSY3</accession>
<dbReference type="Gene3D" id="2.60.120.10">
    <property type="entry name" value="Jelly Rolls"/>
    <property type="match status" value="1"/>
</dbReference>
<dbReference type="InterPro" id="IPR011051">
    <property type="entry name" value="RmlC_Cupin_sf"/>
</dbReference>
<sequence length="111" mass="11769">MIVGSVDGTPPDGKGWFVGPWNSSVPVAVGWADRGVDQPHRHDGMCEIYLVARGWSIAVVDGLEVPLAAGSMLVVEPGETHTFQASSPDYLHFVVQAPFVPGDRVATVEGD</sequence>
<name>A0ABS3VSY3_MICEH</name>
<proteinExistence type="predicted"/>
<reference evidence="2 3" key="1">
    <citation type="submission" date="2019-12" db="EMBL/GenBank/DDBJ databases">
        <title>Whole genome sequencing of endophytic Actinobacterium Micromonospora sp. MPMI6T.</title>
        <authorList>
            <person name="Evv R."/>
            <person name="Podile A.R."/>
        </authorList>
    </citation>
    <scope>NUCLEOTIDE SEQUENCE [LARGE SCALE GENOMIC DNA]</scope>
    <source>
        <strain evidence="2 3">MPMI6</strain>
    </source>
</reference>
<dbReference type="EMBL" id="WVUH01000126">
    <property type="protein sequence ID" value="MBO4207499.1"/>
    <property type="molecule type" value="Genomic_DNA"/>
</dbReference>
<feature type="domain" description="Cupin type-2" evidence="1">
    <location>
        <begin position="36"/>
        <end position="94"/>
    </location>
</feature>
<organism evidence="2 3">
    <name type="scientific">Micromonospora echinofusca</name>
    <dbReference type="NCBI Taxonomy" id="47858"/>
    <lineage>
        <taxon>Bacteria</taxon>
        <taxon>Bacillati</taxon>
        <taxon>Actinomycetota</taxon>
        <taxon>Actinomycetes</taxon>
        <taxon>Micromonosporales</taxon>
        <taxon>Micromonosporaceae</taxon>
        <taxon>Micromonospora</taxon>
    </lineage>
</organism>
<dbReference type="Proteomes" id="UP000823521">
    <property type="component" value="Unassembled WGS sequence"/>
</dbReference>
<dbReference type="Pfam" id="PF07883">
    <property type="entry name" value="Cupin_2"/>
    <property type="match status" value="1"/>
</dbReference>
<protein>
    <submittedName>
        <fullName evidence="2">Cupin domain-containing protein</fullName>
    </submittedName>
</protein>
<dbReference type="InterPro" id="IPR014710">
    <property type="entry name" value="RmlC-like_jellyroll"/>
</dbReference>
<dbReference type="RefSeq" id="WP_208814391.1">
    <property type="nucleotide sequence ID" value="NZ_WVUH01000126.1"/>
</dbReference>
<evidence type="ECO:0000259" key="1">
    <source>
        <dbReference type="Pfam" id="PF07883"/>
    </source>
</evidence>
<comment type="caution">
    <text evidence="2">The sequence shown here is derived from an EMBL/GenBank/DDBJ whole genome shotgun (WGS) entry which is preliminary data.</text>
</comment>
<gene>
    <name evidence="2" type="ORF">GSF22_15995</name>
</gene>
<dbReference type="SUPFAM" id="SSF51182">
    <property type="entry name" value="RmlC-like cupins"/>
    <property type="match status" value="1"/>
</dbReference>
<keyword evidence="3" id="KW-1185">Reference proteome</keyword>
<evidence type="ECO:0000313" key="3">
    <source>
        <dbReference type="Proteomes" id="UP000823521"/>
    </source>
</evidence>